<evidence type="ECO:0000313" key="2">
    <source>
        <dbReference type="Proteomes" id="UP000730481"/>
    </source>
</evidence>
<accession>A0A9P5AL64</accession>
<keyword evidence="2" id="KW-1185">Reference proteome</keyword>
<protein>
    <submittedName>
        <fullName evidence="1">Uncharacterized protein</fullName>
    </submittedName>
</protein>
<reference evidence="1" key="1">
    <citation type="journal article" date="2017" name="Mycologia">
        <title>Fusarium algeriense, sp. nov., a novel toxigenic crown rot pathogen of durum wheat from Algeria is nested in the Fusarium burgessii species complex.</title>
        <authorList>
            <person name="Laraba I."/>
            <person name="Keddad A."/>
            <person name="Boureghda H."/>
            <person name="Abdallah N."/>
            <person name="Vaughan M.M."/>
            <person name="Proctor R.H."/>
            <person name="Busman M."/>
            <person name="O'Donnell K."/>
        </authorList>
    </citation>
    <scope>NUCLEOTIDE SEQUENCE</scope>
    <source>
        <strain evidence="1">NRRL 25174</strain>
    </source>
</reference>
<dbReference type="AlphaFoldDB" id="A0A9P5AL64"/>
<dbReference type="OrthoDB" id="5002670at2759"/>
<name>A0A9P5AL64_9HYPO</name>
<comment type="caution">
    <text evidence="1">The sequence shown here is derived from an EMBL/GenBank/DDBJ whole genome shotgun (WGS) entry which is preliminary data.</text>
</comment>
<proteinExistence type="predicted"/>
<sequence>MLGITLEKQAQGGQKTVTKFGDFGNKTVGDNVTLAVLPSGWSPKDLNNLPWMAMWVTCDKREISVDYSGNGYETNTTVYLDNKMAAVLDIGNMPQWGSIVHIYLRTNESGPFSSLGDYDVIMLGSYENDGSNMKGVSMDSVTKLGTTYIDLKGYGAVKQGLLEAASRCTFRAETGGRWKDVLWAPLNHTSNTVWGEIVNDRPTLATAMLNYGASWQYTAVSGNSLSGGSVSYISNNTGPDVPFSGFFASYIRNQWTLMAYVSQA</sequence>
<dbReference type="Proteomes" id="UP000730481">
    <property type="component" value="Unassembled WGS sequence"/>
</dbReference>
<evidence type="ECO:0000313" key="1">
    <source>
        <dbReference type="EMBL" id="KAF4340742.1"/>
    </source>
</evidence>
<organism evidence="1 2">
    <name type="scientific">Fusarium beomiforme</name>
    <dbReference type="NCBI Taxonomy" id="44412"/>
    <lineage>
        <taxon>Eukaryota</taxon>
        <taxon>Fungi</taxon>
        <taxon>Dikarya</taxon>
        <taxon>Ascomycota</taxon>
        <taxon>Pezizomycotina</taxon>
        <taxon>Sordariomycetes</taxon>
        <taxon>Hypocreomycetidae</taxon>
        <taxon>Hypocreales</taxon>
        <taxon>Nectriaceae</taxon>
        <taxon>Fusarium</taxon>
        <taxon>Fusarium burgessii species complex</taxon>
    </lineage>
</organism>
<reference evidence="1" key="2">
    <citation type="submission" date="2020-02" db="EMBL/GenBank/DDBJ databases">
        <title>Identification and distribution of gene clusters putatively required for synthesis of sphingolipid metabolism inhibitors in phylogenetically diverse species of the filamentous fungus Fusarium.</title>
        <authorList>
            <person name="Kim H.-S."/>
            <person name="Busman M."/>
            <person name="Brown D.W."/>
            <person name="Divon H."/>
            <person name="Uhlig S."/>
            <person name="Proctor R.H."/>
        </authorList>
    </citation>
    <scope>NUCLEOTIDE SEQUENCE</scope>
    <source>
        <strain evidence="1">NRRL 25174</strain>
    </source>
</reference>
<dbReference type="EMBL" id="PVQB02000225">
    <property type="protein sequence ID" value="KAF4340742.1"/>
    <property type="molecule type" value="Genomic_DNA"/>
</dbReference>
<gene>
    <name evidence="1" type="ORF">FBEOM_5346</name>
</gene>